<dbReference type="HOGENOM" id="CLU_3251820_0_0_9"/>
<organism evidence="1 2">
    <name type="scientific">Faecalibacterium prausnitzii M21/2</name>
    <dbReference type="NCBI Taxonomy" id="411485"/>
    <lineage>
        <taxon>Bacteria</taxon>
        <taxon>Bacillati</taxon>
        <taxon>Bacillota</taxon>
        <taxon>Clostridia</taxon>
        <taxon>Eubacteriales</taxon>
        <taxon>Oscillospiraceae</taxon>
        <taxon>Faecalibacterium</taxon>
    </lineage>
</organism>
<evidence type="ECO:0000313" key="1">
    <source>
        <dbReference type="EMBL" id="EDP20395.1"/>
    </source>
</evidence>
<dbReference type="EMBL" id="ABED02000029">
    <property type="protein sequence ID" value="EDP20395.1"/>
    <property type="molecule type" value="Genomic_DNA"/>
</dbReference>
<name>A8SGX5_9FIRM</name>
<comment type="caution">
    <text evidence="1">The sequence shown here is derived from an EMBL/GenBank/DDBJ whole genome shotgun (WGS) entry which is preliminary data.</text>
</comment>
<sequence>MYLPLVVELFKAFGNGIFYSRDEVHLTMMLQKSVQLCIRICV</sequence>
<evidence type="ECO:0000313" key="2">
    <source>
        <dbReference type="Proteomes" id="UP000005945"/>
    </source>
</evidence>
<gene>
    <name evidence="1" type="ORF">FAEPRAM212_03190</name>
</gene>
<reference evidence="1 2" key="2">
    <citation type="submission" date="2007-09" db="EMBL/GenBank/DDBJ databases">
        <authorList>
            <person name="Fulton L."/>
            <person name="Clifton S."/>
            <person name="Fulton B."/>
            <person name="Xu J."/>
            <person name="Minx P."/>
            <person name="Pepin K.H."/>
            <person name="Johnson M."/>
            <person name="Thiruvilangam P."/>
            <person name="Bhonagiri V."/>
            <person name="Nash W.E."/>
            <person name="Mardis E.R."/>
            <person name="Wilson R.K."/>
        </authorList>
    </citation>
    <scope>NUCLEOTIDE SEQUENCE [LARGE SCALE GENOMIC DNA]</scope>
    <source>
        <strain evidence="1 2">M21/2</strain>
    </source>
</reference>
<dbReference type="Proteomes" id="UP000005945">
    <property type="component" value="Unassembled WGS sequence"/>
</dbReference>
<dbReference type="AlphaFoldDB" id="A8SGX5"/>
<protein>
    <submittedName>
        <fullName evidence="1">Uncharacterized protein</fullName>
    </submittedName>
</protein>
<reference evidence="1 2" key="1">
    <citation type="submission" date="2007-09" db="EMBL/GenBank/DDBJ databases">
        <title>Draft genome sequence of Faecalibacterium prausnitzii M21/2.</title>
        <authorList>
            <person name="Sudarsanam P."/>
            <person name="Ley R."/>
            <person name="Guruge J."/>
            <person name="Turnbaugh P.J."/>
            <person name="Mahowald M."/>
            <person name="Liep D."/>
            <person name="Gordon J."/>
        </authorList>
    </citation>
    <scope>NUCLEOTIDE SEQUENCE [LARGE SCALE GENOMIC DNA]</scope>
    <source>
        <strain evidence="1 2">M21/2</strain>
    </source>
</reference>
<proteinExistence type="predicted"/>
<accession>A8SGX5</accession>